<keyword evidence="3" id="KW-0677">Repeat</keyword>
<dbReference type="PROSITE" id="PS00028">
    <property type="entry name" value="ZINC_FINGER_C2H2_1"/>
    <property type="match status" value="2"/>
</dbReference>
<evidence type="ECO:0000313" key="12">
    <source>
        <dbReference type="Proteomes" id="UP000515154"/>
    </source>
</evidence>
<evidence type="ECO:0000256" key="7">
    <source>
        <dbReference type="ARBA" id="ARBA00023125"/>
    </source>
</evidence>
<comment type="subcellular location">
    <subcellularLocation>
        <location evidence="1">Nucleus</location>
    </subcellularLocation>
</comment>
<organism evidence="12 13">
    <name type="scientific">Octopus sinensis</name>
    <name type="common">East Asian common octopus</name>
    <dbReference type="NCBI Taxonomy" id="2607531"/>
    <lineage>
        <taxon>Eukaryota</taxon>
        <taxon>Metazoa</taxon>
        <taxon>Spiralia</taxon>
        <taxon>Lophotrochozoa</taxon>
        <taxon>Mollusca</taxon>
        <taxon>Cephalopoda</taxon>
        <taxon>Coleoidea</taxon>
        <taxon>Octopodiformes</taxon>
        <taxon>Octopoda</taxon>
        <taxon>Incirrata</taxon>
        <taxon>Octopodidae</taxon>
        <taxon>Octopus</taxon>
    </lineage>
</organism>
<sequence length="268" mass="30592">MIAISIAEYLVSYADKNGFYLRSIFNIHHHLKTKNGCLREQIHPCLYQSQRHSLAAHICIHTGKNPFDSDIHGKLFNETSHLSKHKSLPTAGKLYHCDICDKPYHCDICDKSFSQRHSLAAHICIHTGKKPFDSDIHGKLFNETSHLSKHKSLQTAEKLYHCDICGRSFSQSGNLTTHKHIHTGDKPYPCEICGKSFSQSDFPFSGKYVVSLPVVFKSFTFNKFCMSSDTNTESFRIFAQQISDDIGIVESFKDERKVLYTRDINLFV</sequence>
<evidence type="ECO:0000256" key="3">
    <source>
        <dbReference type="ARBA" id="ARBA00022737"/>
    </source>
</evidence>
<dbReference type="PANTHER" id="PTHR24390">
    <property type="entry name" value="ZINC FINGER PROTEIN"/>
    <property type="match status" value="1"/>
</dbReference>
<dbReference type="SMART" id="SM00355">
    <property type="entry name" value="ZnF_C2H2"/>
    <property type="match status" value="2"/>
</dbReference>
<dbReference type="SUPFAM" id="SSF57667">
    <property type="entry name" value="beta-beta-alpha zinc fingers"/>
    <property type="match status" value="3"/>
</dbReference>
<dbReference type="AlphaFoldDB" id="A0A7E6FIU4"/>
<evidence type="ECO:0000313" key="13">
    <source>
        <dbReference type="RefSeq" id="XP_036367661.1"/>
    </source>
</evidence>
<dbReference type="FunFam" id="3.30.160.60:FF:000446">
    <property type="entry name" value="Zinc finger protein"/>
    <property type="match status" value="1"/>
</dbReference>
<dbReference type="KEGG" id="osn:115222786"/>
<reference evidence="13" key="1">
    <citation type="submission" date="2025-08" db="UniProtKB">
        <authorList>
            <consortium name="RefSeq"/>
        </authorList>
    </citation>
    <scope>IDENTIFICATION</scope>
</reference>
<dbReference type="PROSITE" id="PS50157">
    <property type="entry name" value="ZINC_FINGER_C2H2_2"/>
    <property type="match status" value="2"/>
</dbReference>
<keyword evidence="8" id="KW-0804">Transcription</keyword>
<dbReference type="GO" id="GO:0003700">
    <property type="term" value="F:DNA-binding transcription factor activity"/>
    <property type="evidence" value="ECO:0007669"/>
    <property type="project" value="TreeGrafter"/>
</dbReference>
<dbReference type="FunFam" id="3.30.160.60:FF:001840">
    <property type="entry name" value="Paternally-expressed gene 3 protein"/>
    <property type="match status" value="1"/>
</dbReference>
<evidence type="ECO:0000256" key="8">
    <source>
        <dbReference type="ARBA" id="ARBA00023163"/>
    </source>
</evidence>
<keyword evidence="2" id="KW-0479">Metal-binding</keyword>
<dbReference type="Gene3D" id="3.30.160.60">
    <property type="entry name" value="Classic Zinc Finger"/>
    <property type="match status" value="5"/>
</dbReference>
<keyword evidence="9" id="KW-0539">Nucleus</keyword>
<dbReference type="GO" id="GO:0006357">
    <property type="term" value="P:regulation of transcription by RNA polymerase II"/>
    <property type="evidence" value="ECO:0007669"/>
    <property type="project" value="TreeGrafter"/>
</dbReference>
<evidence type="ECO:0000259" key="11">
    <source>
        <dbReference type="PROSITE" id="PS50157"/>
    </source>
</evidence>
<evidence type="ECO:0000256" key="6">
    <source>
        <dbReference type="ARBA" id="ARBA00023015"/>
    </source>
</evidence>
<evidence type="ECO:0000256" key="2">
    <source>
        <dbReference type="ARBA" id="ARBA00022723"/>
    </source>
</evidence>
<dbReference type="Pfam" id="PF00096">
    <property type="entry name" value="zf-C2H2"/>
    <property type="match status" value="2"/>
</dbReference>
<accession>A0A7E6FIU4</accession>
<keyword evidence="7" id="KW-0238">DNA-binding</keyword>
<protein>
    <submittedName>
        <fullName evidence="13">Zinc finger protein 681-like</fullName>
    </submittedName>
</protein>
<keyword evidence="5" id="KW-0862">Zinc</keyword>
<proteinExistence type="predicted"/>
<evidence type="ECO:0000256" key="5">
    <source>
        <dbReference type="ARBA" id="ARBA00022833"/>
    </source>
</evidence>
<evidence type="ECO:0000256" key="10">
    <source>
        <dbReference type="PROSITE-ProRule" id="PRU00042"/>
    </source>
</evidence>
<feature type="domain" description="C2H2-type" evidence="11">
    <location>
        <begin position="104"/>
        <end position="131"/>
    </location>
</feature>
<dbReference type="InterPro" id="IPR013087">
    <property type="entry name" value="Znf_C2H2_type"/>
</dbReference>
<keyword evidence="6" id="KW-0805">Transcription regulation</keyword>
<evidence type="ECO:0000256" key="9">
    <source>
        <dbReference type="ARBA" id="ARBA00023242"/>
    </source>
</evidence>
<dbReference type="PANTHER" id="PTHR24390:SF159">
    <property type="entry name" value="GROWTH FACTOR INDEPENDENT 1 TRANSCRIPTIONAL REPRESSOR"/>
    <property type="match status" value="1"/>
</dbReference>
<dbReference type="GO" id="GO:0008270">
    <property type="term" value="F:zinc ion binding"/>
    <property type="evidence" value="ECO:0007669"/>
    <property type="project" value="UniProtKB-KW"/>
</dbReference>
<dbReference type="GO" id="GO:0005634">
    <property type="term" value="C:nucleus"/>
    <property type="evidence" value="ECO:0007669"/>
    <property type="project" value="UniProtKB-SubCell"/>
</dbReference>
<dbReference type="RefSeq" id="XP_036367661.1">
    <property type="nucleotide sequence ID" value="XM_036511768.1"/>
</dbReference>
<dbReference type="FunFam" id="3.30.160.60:FF:001289">
    <property type="entry name" value="Zinc finger protein 574"/>
    <property type="match status" value="1"/>
</dbReference>
<keyword evidence="12" id="KW-1185">Reference proteome</keyword>
<gene>
    <name evidence="13" type="primary">LOC115222786</name>
</gene>
<keyword evidence="4 10" id="KW-0863">Zinc-finger</keyword>
<name>A0A7E6FIU4_9MOLL</name>
<dbReference type="Proteomes" id="UP000515154">
    <property type="component" value="Linkage group LG21"/>
</dbReference>
<evidence type="ECO:0000256" key="1">
    <source>
        <dbReference type="ARBA" id="ARBA00004123"/>
    </source>
</evidence>
<dbReference type="InterPro" id="IPR036236">
    <property type="entry name" value="Znf_C2H2_sf"/>
</dbReference>
<evidence type="ECO:0000256" key="4">
    <source>
        <dbReference type="ARBA" id="ARBA00022771"/>
    </source>
</evidence>
<feature type="domain" description="C2H2-type" evidence="11">
    <location>
        <begin position="160"/>
        <end position="187"/>
    </location>
</feature>
<dbReference type="GO" id="GO:0000978">
    <property type="term" value="F:RNA polymerase II cis-regulatory region sequence-specific DNA binding"/>
    <property type="evidence" value="ECO:0007669"/>
    <property type="project" value="TreeGrafter"/>
</dbReference>